<comment type="caution">
    <text evidence="2">The sequence shown here is derived from an EMBL/GenBank/DDBJ whole genome shotgun (WGS) entry which is preliminary data.</text>
</comment>
<dbReference type="EMBL" id="BKCJ010544740">
    <property type="protein sequence ID" value="GFB06614.1"/>
    <property type="molecule type" value="Genomic_DNA"/>
</dbReference>
<feature type="non-terminal residue" evidence="2">
    <location>
        <position position="131"/>
    </location>
</feature>
<name>A0A699KX19_TANCI</name>
<evidence type="ECO:0000313" key="2">
    <source>
        <dbReference type="EMBL" id="GFB06614.1"/>
    </source>
</evidence>
<proteinExistence type="predicted"/>
<sequence length="131" mass="15255">MNRNSLPRRQDEDWKQLLHMKSNNGISILYPTRIKNWKWKHLSFVMERRCRGLVRLSHDTKGKAVKLSYQEDEGIDEDVTSIRKEKGLNDMKLKGDMYKKSDLYTGFQHFTDENDTDGKKSKMGASAGSSK</sequence>
<reference evidence="2" key="1">
    <citation type="journal article" date="2019" name="Sci. Rep.">
        <title>Draft genome of Tanacetum cinerariifolium, the natural source of mosquito coil.</title>
        <authorList>
            <person name="Yamashiro T."/>
            <person name="Shiraishi A."/>
            <person name="Satake H."/>
            <person name="Nakayama K."/>
        </authorList>
    </citation>
    <scope>NUCLEOTIDE SEQUENCE</scope>
</reference>
<feature type="region of interest" description="Disordered" evidence="1">
    <location>
        <begin position="111"/>
        <end position="131"/>
    </location>
</feature>
<organism evidence="2">
    <name type="scientific">Tanacetum cinerariifolium</name>
    <name type="common">Dalmatian daisy</name>
    <name type="synonym">Chrysanthemum cinerariifolium</name>
    <dbReference type="NCBI Taxonomy" id="118510"/>
    <lineage>
        <taxon>Eukaryota</taxon>
        <taxon>Viridiplantae</taxon>
        <taxon>Streptophyta</taxon>
        <taxon>Embryophyta</taxon>
        <taxon>Tracheophyta</taxon>
        <taxon>Spermatophyta</taxon>
        <taxon>Magnoliopsida</taxon>
        <taxon>eudicotyledons</taxon>
        <taxon>Gunneridae</taxon>
        <taxon>Pentapetalae</taxon>
        <taxon>asterids</taxon>
        <taxon>campanulids</taxon>
        <taxon>Asterales</taxon>
        <taxon>Asteraceae</taxon>
        <taxon>Asteroideae</taxon>
        <taxon>Anthemideae</taxon>
        <taxon>Anthemidinae</taxon>
        <taxon>Tanacetum</taxon>
    </lineage>
</organism>
<accession>A0A699KX19</accession>
<feature type="compositionally biased region" description="Basic and acidic residues" evidence="1">
    <location>
        <begin position="111"/>
        <end position="120"/>
    </location>
</feature>
<gene>
    <name evidence="2" type="ORF">Tci_678585</name>
</gene>
<protein>
    <submittedName>
        <fullName evidence="2">Uncharacterized protein</fullName>
    </submittedName>
</protein>
<dbReference type="AlphaFoldDB" id="A0A699KX19"/>
<evidence type="ECO:0000256" key="1">
    <source>
        <dbReference type="SAM" id="MobiDB-lite"/>
    </source>
</evidence>